<feature type="region of interest" description="Disordered" evidence="1">
    <location>
        <begin position="703"/>
        <end position="722"/>
    </location>
</feature>
<feature type="compositionally biased region" description="Low complexity" evidence="1">
    <location>
        <begin position="83"/>
        <end position="97"/>
    </location>
</feature>
<feature type="compositionally biased region" description="Basic residues" evidence="1">
    <location>
        <begin position="164"/>
        <end position="173"/>
    </location>
</feature>
<keyword evidence="3" id="KW-1185">Reference proteome</keyword>
<dbReference type="KEGG" id="ffu:CLAFUR5_05266"/>
<evidence type="ECO:0000256" key="1">
    <source>
        <dbReference type="SAM" id="MobiDB-lite"/>
    </source>
</evidence>
<dbReference type="InterPro" id="IPR022190">
    <property type="entry name" value="DUF3716"/>
</dbReference>
<reference evidence="2" key="1">
    <citation type="submission" date="2021-12" db="EMBL/GenBank/DDBJ databases">
        <authorList>
            <person name="Zaccaron A."/>
            <person name="Stergiopoulos I."/>
        </authorList>
    </citation>
    <scope>NUCLEOTIDE SEQUENCE</scope>
    <source>
        <strain evidence="2">Race5_Kim</strain>
    </source>
</reference>
<evidence type="ECO:0000313" key="2">
    <source>
        <dbReference type="EMBL" id="UJO16214.1"/>
    </source>
</evidence>
<dbReference type="AlphaFoldDB" id="A0A9Q8P7K5"/>
<feature type="compositionally biased region" description="Low complexity" evidence="1">
    <location>
        <begin position="109"/>
        <end position="118"/>
    </location>
</feature>
<feature type="compositionally biased region" description="Low complexity" evidence="1">
    <location>
        <begin position="677"/>
        <end position="691"/>
    </location>
</feature>
<organism evidence="2 3">
    <name type="scientific">Passalora fulva</name>
    <name type="common">Tomato leaf mold</name>
    <name type="synonym">Cladosporium fulvum</name>
    <dbReference type="NCBI Taxonomy" id="5499"/>
    <lineage>
        <taxon>Eukaryota</taxon>
        <taxon>Fungi</taxon>
        <taxon>Dikarya</taxon>
        <taxon>Ascomycota</taxon>
        <taxon>Pezizomycotina</taxon>
        <taxon>Dothideomycetes</taxon>
        <taxon>Dothideomycetidae</taxon>
        <taxon>Mycosphaerellales</taxon>
        <taxon>Mycosphaerellaceae</taxon>
        <taxon>Fulvia</taxon>
    </lineage>
</organism>
<gene>
    <name evidence="2" type="ORF">CLAFUR5_05266</name>
</gene>
<proteinExistence type="predicted"/>
<feature type="region of interest" description="Disordered" evidence="1">
    <location>
        <begin position="560"/>
        <end position="694"/>
    </location>
</feature>
<dbReference type="EMBL" id="CP090166">
    <property type="protein sequence ID" value="UJO16214.1"/>
    <property type="molecule type" value="Genomic_DNA"/>
</dbReference>
<reference evidence="2" key="2">
    <citation type="journal article" date="2022" name="Microb. Genom.">
        <title>A chromosome-scale genome assembly of the tomato pathogen Cladosporium fulvum reveals a compartmentalized genome architecture and the presence of a dispensable chromosome.</title>
        <authorList>
            <person name="Zaccaron A.Z."/>
            <person name="Chen L.H."/>
            <person name="Samaras A."/>
            <person name="Stergiopoulos I."/>
        </authorList>
    </citation>
    <scope>NUCLEOTIDE SEQUENCE</scope>
    <source>
        <strain evidence="2">Race5_Kim</strain>
    </source>
</reference>
<feature type="compositionally biased region" description="Polar residues" evidence="1">
    <location>
        <begin position="174"/>
        <end position="187"/>
    </location>
</feature>
<dbReference type="GeneID" id="71985144"/>
<feature type="compositionally biased region" description="Basic and acidic residues" evidence="1">
    <location>
        <begin position="608"/>
        <end position="627"/>
    </location>
</feature>
<accession>A0A9Q8P7K5</accession>
<dbReference type="OrthoDB" id="3650962at2759"/>
<dbReference type="Proteomes" id="UP000756132">
    <property type="component" value="Chromosome 4"/>
</dbReference>
<feature type="compositionally biased region" description="Low complexity" evidence="1">
    <location>
        <begin position="262"/>
        <end position="274"/>
    </location>
</feature>
<name>A0A9Q8P7K5_PASFU</name>
<sequence length="809" mass="90788">MCAVRDGATSTSGESSGLFVTPTSSSHEDEGPTTQPPALNAVNFDDDDELYRCTPDPNRRATSRSSAAILRETYLAARRRRITSQTPSPQSQQSRSITGRRGPFREDSSSSVPSASRPSTKHSGNEHEAHGESTTQENLVIPLTSRHNPFYSSSHQEQNVPTTRRTKHHHPRRQSSAETNPIRSPTSLVRPGNGHNSSQDPPRRHLPLRQNSRPASPSRARSETGSSFPGFVQEVSDRTPELEDTEMVDATASQTEERREIPSSSPLSSLRSTPEIQERDWEIVRLEATRVKDCVRERKIAWRGTRHSSAIMRMRPGGEVVLNVAGVRWGGMREQTVEPGEVDNDGMVRVYWATTWHPDWDLPKSLVAGWEREYGEDEVSKEDKQQPRWWLWPEQTEDCLPSEPEPDPGERELMPLTDDETFTLEPGKDYTISFLEERRAALSLPEPDHAIPESTIIRFLNMHVRNRLRVVDSFEEHAFRSNTLFVRTSLIYIFGTAMIRPCSHCRDGGGPYPRCVIWLNELGGACCNCAFSRRGVGCEYHFAVRWFKASALAADGDAVMVDEDSDPSPPSDYPSIDPSNEPTSTPPSSDPDNVESRDAQHSGQIISVRHDMPDFGHDGDPDKEQRQRSSSPAGRQHHQHTQARPIGKLKASDGPSRKTTPSRTRSDSTTSIKSEQFESSPSGSSTFHHPGCPAPPAPCRDPICGQNISSNPTHHTPVFRGDSFRKGQATDDQVNFILSCCTCTNTQALQQAWEEFRGREERNGVSQSLSRYESRERYFSSDCWRVLNQLVGWCPEKWRFEGEIDLTDD</sequence>
<feature type="compositionally biased region" description="Low complexity" evidence="1">
    <location>
        <begin position="573"/>
        <end position="583"/>
    </location>
</feature>
<dbReference type="RefSeq" id="XP_047760580.1">
    <property type="nucleotide sequence ID" value="XM_047904414.1"/>
</dbReference>
<protein>
    <submittedName>
        <fullName evidence="2">Uncharacterized protein</fullName>
    </submittedName>
</protein>
<feature type="compositionally biased region" description="Polar residues" evidence="1">
    <location>
        <begin position="145"/>
        <end position="160"/>
    </location>
</feature>
<feature type="compositionally biased region" description="Low complexity" evidence="1">
    <location>
        <begin position="657"/>
        <end position="671"/>
    </location>
</feature>
<dbReference type="Pfam" id="PF12511">
    <property type="entry name" value="DUF3716"/>
    <property type="match status" value="1"/>
</dbReference>
<evidence type="ECO:0000313" key="3">
    <source>
        <dbReference type="Proteomes" id="UP000756132"/>
    </source>
</evidence>
<feature type="region of interest" description="Disordered" evidence="1">
    <location>
        <begin position="1"/>
        <end position="274"/>
    </location>
</feature>